<accession>A0A2S7SWP3</accession>
<comment type="caution">
    <text evidence="1">The sequence shown here is derived from an EMBL/GenBank/DDBJ whole genome shotgun (WGS) entry which is preliminary data.</text>
</comment>
<keyword evidence="2" id="KW-1185">Reference proteome</keyword>
<evidence type="ECO:0000313" key="1">
    <source>
        <dbReference type="EMBL" id="PQJ11031.1"/>
    </source>
</evidence>
<organism evidence="1 2">
    <name type="scientific">Flavipsychrobacter stenotrophus</name>
    <dbReference type="NCBI Taxonomy" id="2077091"/>
    <lineage>
        <taxon>Bacteria</taxon>
        <taxon>Pseudomonadati</taxon>
        <taxon>Bacteroidota</taxon>
        <taxon>Chitinophagia</taxon>
        <taxon>Chitinophagales</taxon>
        <taxon>Chitinophagaceae</taxon>
        <taxon>Flavipsychrobacter</taxon>
    </lineage>
</organism>
<name>A0A2S7SWP3_9BACT</name>
<proteinExistence type="predicted"/>
<dbReference type="Proteomes" id="UP000239872">
    <property type="component" value="Unassembled WGS sequence"/>
</dbReference>
<evidence type="ECO:0000313" key="2">
    <source>
        <dbReference type="Proteomes" id="UP000239872"/>
    </source>
</evidence>
<protein>
    <submittedName>
        <fullName evidence="1">Uncharacterized protein</fullName>
    </submittedName>
</protein>
<sequence length="169" mass="19137">MLRTGKWHITSGTVTMRGPNGVKAAQTYYPNLRKQYLRDDEIRFDSSGYAFVYNNSKRSDVGDPDSVGFNYVIKNNDANFDFFNAYKIIDSVAQVIYPDAAGPNGYSARYDTAVSHVKDIRNGKLSNVSETSFTIEYSLIGQYNDTTLTHWTTPILRPDTFIFNVTYGH</sequence>
<dbReference type="AlphaFoldDB" id="A0A2S7SWP3"/>
<gene>
    <name evidence="1" type="ORF">CJD36_013765</name>
</gene>
<reference evidence="1 2" key="1">
    <citation type="submission" date="2018-01" db="EMBL/GenBank/DDBJ databases">
        <title>A novel member of the phylum Bacteroidetes isolated from glacier ice.</title>
        <authorList>
            <person name="Liu Q."/>
            <person name="Xin Y.-H."/>
        </authorList>
    </citation>
    <scope>NUCLEOTIDE SEQUENCE [LARGE SCALE GENOMIC DNA]</scope>
    <source>
        <strain evidence="1 2">RB1R16</strain>
    </source>
</reference>
<dbReference type="EMBL" id="PPSL01000003">
    <property type="protein sequence ID" value="PQJ11031.1"/>
    <property type="molecule type" value="Genomic_DNA"/>
</dbReference>